<keyword evidence="6 9" id="KW-1133">Transmembrane helix</keyword>
<keyword evidence="2" id="KW-0813">Transport</keyword>
<sequence length="167" mass="18620">MRNNKKILSVLANIDVFVAGTALAILVVLTFLGVVWRRVIGAPFTWLEEVQLACMLWIVFAAAGAAFRFGNHVAIEMVVDLMPKKLQKVFTVFISVVVVAVISYLFKQSIGFIELFIKSGRSTPMLGIPYKFIYGIAPVSYLLMIINYFYALFKGVKSEAKEAVESE</sequence>
<dbReference type="InterPro" id="IPR055348">
    <property type="entry name" value="DctQ"/>
</dbReference>
<reference evidence="11 12" key="1">
    <citation type="submission" date="2016-01" db="EMBL/GenBank/DDBJ databases">
        <title>Genome sequence of Clostridium neopropionicum X4, DSM-3847.</title>
        <authorList>
            <person name="Poehlein A."/>
            <person name="Beck M.H."/>
            <person name="Bengelsdorf F.R."/>
            <person name="Daniel R."/>
            <person name="Duerre P."/>
        </authorList>
    </citation>
    <scope>NUCLEOTIDE SEQUENCE [LARGE SCALE GENOMIC DNA]</scope>
    <source>
        <strain evidence="11 12">DSM-3847</strain>
    </source>
</reference>
<dbReference type="Proteomes" id="UP000070539">
    <property type="component" value="Unassembled WGS sequence"/>
</dbReference>
<protein>
    <submittedName>
        <fullName evidence="11">Ectoine TRAP transporter small permease protein TeaB</fullName>
    </submittedName>
</protein>
<feature type="transmembrane region" description="Helical" evidence="9">
    <location>
        <begin position="132"/>
        <end position="153"/>
    </location>
</feature>
<dbReference type="STRING" id="36847.CLNEO_15490"/>
<dbReference type="Pfam" id="PF04290">
    <property type="entry name" value="DctQ"/>
    <property type="match status" value="1"/>
</dbReference>
<dbReference type="EMBL" id="LRVM01000004">
    <property type="protein sequence ID" value="KXL53007.1"/>
    <property type="molecule type" value="Genomic_DNA"/>
</dbReference>
<evidence type="ECO:0000313" key="12">
    <source>
        <dbReference type="Proteomes" id="UP000070539"/>
    </source>
</evidence>
<evidence type="ECO:0000256" key="1">
    <source>
        <dbReference type="ARBA" id="ARBA00004429"/>
    </source>
</evidence>
<dbReference type="PANTHER" id="PTHR35011">
    <property type="entry name" value="2,3-DIKETO-L-GULONATE TRAP TRANSPORTER SMALL PERMEASE PROTEIN YIAM"/>
    <property type="match status" value="1"/>
</dbReference>
<comment type="caution">
    <text evidence="11">The sequence shown here is derived from an EMBL/GenBank/DDBJ whole genome shotgun (WGS) entry which is preliminary data.</text>
</comment>
<evidence type="ECO:0000256" key="6">
    <source>
        <dbReference type="ARBA" id="ARBA00022989"/>
    </source>
</evidence>
<evidence type="ECO:0000259" key="10">
    <source>
        <dbReference type="Pfam" id="PF04290"/>
    </source>
</evidence>
<evidence type="ECO:0000256" key="5">
    <source>
        <dbReference type="ARBA" id="ARBA00022692"/>
    </source>
</evidence>
<feature type="transmembrane region" description="Helical" evidence="9">
    <location>
        <begin position="50"/>
        <end position="69"/>
    </location>
</feature>
<dbReference type="InterPro" id="IPR007387">
    <property type="entry name" value="TRAP_DctQ"/>
</dbReference>
<dbReference type="RefSeq" id="WP_066086964.1">
    <property type="nucleotide sequence ID" value="NZ_LRVM01000004.1"/>
</dbReference>
<dbReference type="GO" id="GO:0005886">
    <property type="term" value="C:plasma membrane"/>
    <property type="evidence" value="ECO:0007669"/>
    <property type="project" value="UniProtKB-SubCell"/>
</dbReference>
<keyword evidence="3" id="KW-1003">Cell membrane</keyword>
<organism evidence="11 12">
    <name type="scientific">Anaerotignum neopropionicum</name>
    <dbReference type="NCBI Taxonomy" id="36847"/>
    <lineage>
        <taxon>Bacteria</taxon>
        <taxon>Bacillati</taxon>
        <taxon>Bacillota</taxon>
        <taxon>Clostridia</taxon>
        <taxon>Lachnospirales</taxon>
        <taxon>Anaerotignaceae</taxon>
        <taxon>Anaerotignum</taxon>
    </lineage>
</organism>
<proteinExistence type="inferred from homology"/>
<keyword evidence="4" id="KW-0997">Cell inner membrane</keyword>
<dbReference type="OrthoDB" id="45144at2"/>
<feature type="transmembrane region" description="Helical" evidence="9">
    <location>
        <begin position="89"/>
        <end position="106"/>
    </location>
</feature>
<evidence type="ECO:0000256" key="8">
    <source>
        <dbReference type="ARBA" id="ARBA00038436"/>
    </source>
</evidence>
<keyword evidence="7 9" id="KW-0472">Membrane</keyword>
<keyword evidence="12" id="KW-1185">Reference proteome</keyword>
<accession>A0A136WEV9</accession>
<name>A0A136WEV9_9FIRM</name>
<keyword evidence="5 9" id="KW-0812">Transmembrane</keyword>
<evidence type="ECO:0000256" key="7">
    <source>
        <dbReference type="ARBA" id="ARBA00023136"/>
    </source>
</evidence>
<feature type="domain" description="Tripartite ATP-independent periplasmic transporters DctQ component" evidence="10">
    <location>
        <begin position="26"/>
        <end position="156"/>
    </location>
</feature>
<feature type="transmembrane region" description="Helical" evidence="9">
    <location>
        <begin position="12"/>
        <end position="35"/>
    </location>
</feature>
<evidence type="ECO:0000313" key="11">
    <source>
        <dbReference type="EMBL" id="KXL53007.1"/>
    </source>
</evidence>
<evidence type="ECO:0000256" key="2">
    <source>
        <dbReference type="ARBA" id="ARBA00022448"/>
    </source>
</evidence>
<evidence type="ECO:0000256" key="4">
    <source>
        <dbReference type="ARBA" id="ARBA00022519"/>
    </source>
</evidence>
<dbReference type="GO" id="GO:0022857">
    <property type="term" value="F:transmembrane transporter activity"/>
    <property type="evidence" value="ECO:0007669"/>
    <property type="project" value="TreeGrafter"/>
</dbReference>
<evidence type="ECO:0000256" key="3">
    <source>
        <dbReference type="ARBA" id="ARBA00022475"/>
    </source>
</evidence>
<gene>
    <name evidence="11" type="primary">teaB_2</name>
    <name evidence="11" type="ORF">CLNEO_15490</name>
</gene>
<comment type="subcellular location">
    <subcellularLocation>
        <location evidence="1">Cell inner membrane</location>
        <topology evidence="1">Multi-pass membrane protein</topology>
    </subcellularLocation>
</comment>
<comment type="similarity">
    <text evidence="8">Belongs to the TRAP transporter small permease family.</text>
</comment>
<evidence type="ECO:0000256" key="9">
    <source>
        <dbReference type="SAM" id="Phobius"/>
    </source>
</evidence>
<dbReference type="PANTHER" id="PTHR35011:SF11">
    <property type="entry name" value="TRAP TRANSPORTER SMALL PERMEASE PROTEIN"/>
    <property type="match status" value="1"/>
</dbReference>
<dbReference type="AlphaFoldDB" id="A0A136WEV9"/>
<dbReference type="GO" id="GO:0015740">
    <property type="term" value="P:C4-dicarboxylate transport"/>
    <property type="evidence" value="ECO:0007669"/>
    <property type="project" value="TreeGrafter"/>
</dbReference>